<dbReference type="EMBL" id="JARKNE010000011">
    <property type="protein sequence ID" value="KAK5786562.1"/>
    <property type="molecule type" value="Genomic_DNA"/>
</dbReference>
<dbReference type="PANTHER" id="PTHR47723:SF19">
    <property type="entry name" value="POLYNUCLEOTIDYL TRANSFERASE, RIBONUCLEASE H-LIKE SUPERFAMILY PROTEIN"/>
    <property type="match status" value="1"/>
</dbReference>
<keyword evidence="3" id="KW-1185">Reference proteome</keyword>
<protein>
    <recommendedName>
        <fullName evidence="1">RNase H type-1 domain-containing protein</fullName>
    </recommendedName>
</protein>
<sequence length="115" mass="13638">MFEFELWGILDGLTILNEWIYDRVLIHTDSMEVIKVIEDRQSADANSALVRKTKQLLKYRRLWFFRYVSKKNNRVANGIAKLIFNNKEGVQNFEEIPKETLQDLGLDKANGFFYF</sequence>
<dbReference type="InterPro" id="IPR036397">
    <property type="entry name" value="RNaseH_sf"/>
</dbReference>
<dbReference type="InterPro" id="IPR012337">
    <property type="entry name" value="RNaseH-like_sf"/>
</dbReference>
<dbReference type="PANTHER" id="PTHR47723">
    <property type="entry name" value="OS05G0353850 PROTEIN"/>
    <property type="match status" value="1"/>
</dbReference>
<evidence type="ECO:0000313" key="3">
    <source>
        <dbReference type="Proteomes" id="UP001358586"/>
    </source>
</evidence>
<dbReference type="Proteomes" id="UP001358586">
    <property type="component" value="Chromosome 11"/>
</dbReference>
<evidence type="ECO:0000259" key="1">
    <source>
        <dbReference type="Pfam" id="PF13456"/>
    </source>
</evidence>
<dbReference type="Pfam" id="PF13456">
    <property type="entry name" value="RVT_3"/>
    <property type="match status" value="1"/>
</dbReference>
<dbReference type="InterPro" id="IPR053151">
    <property type="entry name" value="RNase_H-like"/>
</dbReference>
<comment type="caution">
    <text evidence="2">The sequence shown here is derived from an EMBL/GenBank/DDBJ whole genome shotgun (WGS) entry which is preliminary data.</text>
</comment>
<dbReference type="Gene3D" id="3.30.420.10">
    <property type="entry name" value="Ribonuclease H-like superfamily/Ribonuclease H"/>
    <property type="match status" value="1"/>
</dbReference>
<feature type="domain" description="RNase H type-1" evidence="1">
    <location>
        <begin position="3"/>
        <end position="81"/>
    </location>
</feature>
<dbReference type="InterPro" id="IPR002156">
    <property type="entry name" value="RNaseH_domain"/>
</dbReference>
<dbReference type="SUPFAM" id="SSF53098">
    <property type="entry name" value="Ribonuclease H-like"/>
    <property type="match status" value="1"/>
</dbReference>
<organism evidence="2 3">
    <name type="scientific">Gossypium arboreum</name>
    <name type="common">Tree cotton</name>
    <name type="synonym">Gossypium nanking</name>
    <dbReference type="NCBI Taxonomy" id="29729"/>
    <lineage>
        <taxon>Eukaryota</taxon>
        <taxon>Viridiplantae</taxon>
        <taxon>Streptophyta</taxon>
        <taxon>Embryophyta</taxon>
        <taxon>Tracheophyta</taxon>
        <taxon>Spermatophyta</taxon>
        <taxon>Magnoliopsida</taxon>
        <taxon>eudicotyledons</taxon>
        <taxon>Gunneridae</taxon>
        <taxon>Pentapetalae</taxon>
        <taxon>rosids</taxon>
        <taxon>malvids</taxon>
        <taxon>Malvales</taxon>
        <taxon>Malvaceae</taxon>
        <taxon>Malvoideae</taxon>
        <taxon>Gossypium</taxon>
    </lineage>
</organism>
<gene>
    <name evidence="2" type="ORF">PVK06_041199</name>
</gene>
<proteinExistence type="predicted"/>
<name>A0ABR0N7J1_GOSAR</name>
<accession>A0ABR0N7J1</accession>
<reference evidence="2 3" key="1">
    <citation type="submission" date="2023-03" db="EMBL/GenBank/DDBJ databases">
        <title>WGS of Gossypium arboreum.</title>
        <authorList>
            <person name="Yu D."/>
        </authorList>
    </citation>
    <scope>NUCLEOTIDE SEQUENCE [LARGE SCALE GENOMIC DNA]</scope>
    <source>
        <tissue evidence="2">Leaf</tissue>
    </source>
</reference>
<evidence type="ECO:0000313" key="2">
    <source>
        <dbReference type="EMBL" id="KAK5786562.1"/>
    </source>
</evidence>